<protein>
    <recommendedName>
        <fullName evidence="4">Flp pilus-assembly TadG-like N-terminal domain-containing protein</fullName>
    </recommendedName>
</protein>
<evidence type="ECO:0000313" key="2">
    <source>
        <dbReference type="EMBL" id="GAA3513940.1"/>
    </source>
</evidence>
<dbReference type="EMBL" id="BAABBA010000050">
    <property type="protein sequence ID" value="GAA3513940.1"/>
    <property type="molecule type" value="Genomic_DNA"/>
</dbReference>
<accession>A0ABP6UQP8</accession>
<evidence type="ECO:0008006" key="4">
    <source>
        <dbReference type="Google" id="ProtNLM"/>
    </source>
</evidence>
<sequence length="86" mass="8636">MVGLAVGLIAFALFSNIVVSDDTDAVDTAKACAEAREAGATSAELAATACDSPQNMDDPTGPNPTSTEVRAALAIQLTAVLGRVSQ</sequence>
<reference evidence="3" key="1">
    <citation type="journal article" date="2019" name="Int. J. Syst. Evol. Microbiol.">
        <title>The Global Catalogue of Microorganisms (GCM) 10K type strain sequencing project: providing services to taxonomists for standard genome sequencing and annotation.</title>
        <authorList>
            <consortium name="The Broad Institute Genomics Platform"/>
            <consortium name="The Broad Institute Genome Sequencing Center for Infectious Disease"/>
            <person name="Wu L."/>
            <person name="Ma J."/>
        </authorList>
    </citation>
    <scope>NUCLEOTIDE SEQUENCE [LARGE SCALE GENOMIC DNA]</scope>
    <source>
        <strain evidence="3">JCM 17459</strain>
    </source>
</reference>
<evidence type="ECO:0000313" key="3">
    <source>
        <dbReference type="Proteomes" id="UP001499841"/>
    </source>
</evidence>
<comment type="caution">
    <text evidence="2">The sequence shown here is derived from an EMBL/GenBank/DDBJ whole genome shotgun (WGS) entry which is preliminary data.</text>
</comment>
<proteinExistence type="predicted"/>
<keyword evidence="3" id="KW-1185">Reference proteome</keyword>
<evidence type="ECO:0000256" key="1">
    <source>
        <dbReference type="SAM" id="SignalP"/>
    </source>
</evidence>
<dbReference type="Proteomes" id="UP001499841">
    <property type="component" value="Unassembled WGS sequence"/>
</dbReference>
<name>A0ABP6UQP8_9MICO</name>
<organism evidence="2 3">
    <name type="scientific">Georgenia daeguensis</name>
    <dbReference type="NCBI Taxonomy" id="908355"/>
    <lineage>
        <taxon>Bacteria</taxon>
        <taxon>Bacillati</taxon>
        <taxon>Actinomycetota</taxon>
        <taxon>Actinomycetes</taxon>
        <taxon>Micrococcales</taxon>
        <taxon>Bogoriellaceae</taxon>
        <taxon>Georgenia</taxon>
    </lineage>
</organism>
<feature type="signal peptide" evidence="1">
    <location>
        <begin position="1"/>
        <end position="20"/>
    </location>
</feature>
<feature type="chain" id="PRO_5046768461" description="Flp pilus-assembly TadG-like N-terminal domain-containing protein" evidence="1">
    <location>
        <begin position="21"/>
        <end position="86"/>
    </location>
</feature>
<gene>
    <name evidence="2" type="ORF">GCM10022262_42010</name>
</gene>
<keyword evidence="1" id="KW-0732">Signal</keyword>